<dbReference type="AlphaFoldDB" id="A0AAV9J3N8"/>
<dbReference type="InterPro" id="IPR000210">
    <property type="entry name" value="BTB/POZ_dom"/>
</dbReference>
<dbReference type="SUPFAM" id="SSF54695">
    <property type="entry name" value="POZ domain"/>
    <property type="match status" value="1"/>
</dbReference>
<sequence>MAPQTFSQLLGTLKDDGMITIVAGEGQETYKVQRALLINASPWFGKALGGGFKESQDRTLRFPGVREEVVQAFVAWLFQYSLPLNDLVEAAEEEDIEDDDEWVQEEMRLVVRLWAFGEQYMLPRLQNAAMRELYKRVRYVYPDIDIIKEAYECSPPKSTLRKLMMRDSGGRLEL</sequence>
<keyword evidence="3" id="KW-1185">Reference proteome</keyword>
<name>A0AAV9J3N8_9PEZI</name>
<accession>A0AAV9J3N8</accession>
<comment type="caution">
    <text evidence="2">The sequence shown here is derived from an EMBL/GenBank/DDBJ whole genome shotgun (WGS) entry which is preliminary data.</text>
</comment>
<evidence type="ECO:0000313" key="2">
    <source>
        <dbReference type="EMBL" id="KAK4539182.1"/>
    </source>
</evidence>
<feature type="domain" description="BTB" evidence="1">
    <location>
        <begin position="15"/>
        <end position="86"/>
    </location>
</feature>
<evidence type="ECO:0000259" key="1">
    <source>
        <dbReference type="PROSITE" id="PS50097"/>
    </source>
</evidence>
<evidence type="ECO:0000313" key="3">
    <source>
        <dbReference type="Proteomes" id="UP001324427"/>
    </source>
</evidence>
<protein>
    <recommendedName>
        <fullName evidence="1">BTB domain-containing protein</fullName>
    </recommendedName>
</protein>
<dbReference type="CDD" id="cd18186">
    <property type="entry name" value="BTB_POZ_ZBTB_KLHL-like"/>
    <property type="match status" value="1"/>
</dbReference>
<dbReference type="PROSITE" id="PS50097">
    <property type="entry name" value="BTB"/>
    <property type="match status" value="1"/>
</dbReference>
<dbReference type="PANTHER" id="PTHR47843">
    <property type="entry name" value="BTB DOMAIN-CONTAINING PROTEIN-RELATED"/>
    <property type="match status" value="1"/>
</dbReference>
<gene>
    <name evidence="2" type="ORF">LTR36_001182</name>
</gene>
<proteinExistence type="predicted"/>
<organism evidence="2 3">
    <name type="scientific">Oleoguttula mirabilis</name>
    <dbReference type="NCBI Taxonomy" id="1507867"/>
    <lineage>
        <taxon>Eukaryota</taxon>
        <taxon>Fungi</taxon>
        <taxon>Dikarya</taxon>
        <taxon>Ascomycota</taxon>
        <taxon>Pezizomycotina</taxon>
        <taxon>Dothideomycetes</taxon>
        <taxon>Dothideomycetidae</taxon>
        <taxon>Mycosphaerellales</taxon>
        <taxon>Teratosphaeriaceae</taxon>
        <taxon>Oleoguttula</taxon>
    </lineage>
</organism>
<dbReference type="Gene3D" id="3.30.710.10">
    <property type="entry name" value="Potassium Channel Kv1.1, Chain A"/>
    <property type="match status" value="1"/>
</dbReference>
<reference evidence="2 3" key="1">
    <citation type="submission" date="2021-11" db="EMBL/GenBank/DDBJ databases">
        <title>Black yeast isolated from Biological Soil Crust.</title>
        <authorList>
            <person name="Kurbessoian T."/>
        </authorList>
    </citation>
    <scope>NUCLEOTIDE SEQUENCE [LARGE SCALE GENOMIC DNA]</scope>
    <source>
        <strain evidence="2 3">CCFEE 5522</strain>
    </source>
</reference>
<dbReference type="Proteomes" id="UP001324427">
    <property type="component" value="Unassembled WGS sequence"/>
</dbReference>
<dbReference type="EMBL" id="JAVFHQ010000112">
    <property type="protein sequence ID" value="KAK4539182.1"/>
    <property type="molecule type" value="Genomic_DNA"/>
</dbReference>
<dbReference type="PANTHER" id="PTHR47843:SF2">
    <property type="entry name" value="BTB DOMAIN-CONTAINING PROTEIN"/>
    <property type="match status" value="1"/>
</dbReference>
<dbReference type="InterPro" id="IPR011333">
    <property type="entry name" value="SKP1/BTB/POZ_sf"/>
</dbReference>